<keyword evidence="2" id="KW-0255">Endonuclease</keyword>
<comment type="caution">
    <text evidence="2">The sequence shown here is derived from an EMBL/GenBank/DDBJ whole genome shotgun (WGS) entry which is preliminary data.</text>
</comment>
<protein>
    <submittedName>
        <fullName evidence="2">HNH endonuclease</fullName>
    </submittedName>
</protein>
<sequence length="556" mass="60662">MPRCGGCCERDGGSGARCARSDSARPLCPLGLGRVRLGETPLPDRPVENNFSTNVENHWNTYLRVGENHCMSTFEQSLVESAAAVATFGASSADYDALTDERVIELGVAIAALERAFGLVKTQHAAQIARRSRREFGHTGLAARNGFASPQKLLQEVTKVTAREAGQLVALGNAMGEAEAARELIDTGVTELGGVPVEPAWDEPICQAITTGTLTVDCADALRRGLGQPTVTVTGGMLSDVAERLIREKSNLSADRILKAARLERDLIDLDGIQARQQELYERGGVRLSSQPDGMWRLTGQLDPESAAILTTALDPYTSPRRGGPRFTRPDDAARAQAIIDDPRTTERLTLDGLLELVTLGASVDPQKMQPKRRTLVKIVTTVDTVVEVPRNGAEADAGAQKGRGFGVLEDNGEVVSAATVQLSVCDGDTLELTIDRNGRPLDLGRTSRLYDRRQREALAARDGGCLWPDCDRPPAFTEAHHTRQWKRDRGRTDVDDGVLLCRFHHLQLHNNHWEIERRDAEFWLIPPPTVDAARVPVKLCSKNPLLEHLRRAATG</sequence>
<dbReference type="InterPro" id="IPR003615">
    <property type="entry name" value="HNH_nuc"/>
</dbReference>
<proteinExistence type="predicted"/>
<dbReference type="EMBL" id="SOFI01000003">
    <property type="protein sequence ID" value="TFB79418.1"/>
    <property type="molecule type" value="Genomic_DNA"/>
</dbReference>
<dbReference type="SMART" id="SM00507">
    <property type="entry name" value="HNHc"/>
    <property type="match status" value="1"/>
</dbReference>
<accession>A0A4V3I9G4</accession>
<gene>
    <name evidence="2" type="ORF">E3N84_04735</name>
</gene>
<dbReference type="InterPro" id="IPR003870">
    <property type="entry name" value="DUF222"/>
</dbReference>
<dbReference type="CDD" id="cd00085">
    <property type="entry name" value="HNHc"/>
    <property type="match status" value="1"/>
</dbReference>
<keyword evidence="3" id="KW-1185">Reference proteome</keyword>
<dbReference type="Proteomes" id="UP000298488">
    <property type="component" value="Unassembled WGS sequence"/>
</dbReference>
<evidence type="ECO:0000259" key="1">
    <source>
        <dbReference type="SMART" id="SM00507"/>
    </source>
</evidence>
<dbReference type="OrthoDB" id="5177627at2"/>
<evidence type="ECO:0000313" key="3">
    <source>
        <dbReference type="Proteomes" id="UP000298488"/>
    </source>
</evidence>
<feature type="domain" description="HNH nuclease" evidence="1">
    <location>
        <begin position="454"/>
        <end position="507"/>
    </location>
</feature>
<name>A0A4V3I9G4_9MICO</name>
<dbReference type="GO" id="GO:0004519">
    <property type="term" value="F:endonuclease activity"/>
    <property type="evidence" value="ECO:0007669"/>
    <property type="project" value="UniProtKB-KW"/>
</dbReference>
<reference evidence="2 3" key="1">
    <citation type="submission" date="2019-03" db="EMBL/GenBank/DDBJ databases">
        <title>Genomics of glacier-inhabiting Cryobacterium strains.</title>
        <authorList>
            <person name="Liu Q."/>
            <person name="Xin Y.-H."/>
        </authorList>
    </citation>
    <scope>NUCLEOTIDE SEQUENCE [LARGE SCALE GENOMIC DNA]</scope>
    <source>
        <strain evidence="2 3">CGMCC 1.10440</strain>
    </source>
</reference>
<evidence type="ECO:0000313" key="2">
    <source>
        <dbReference type="EMBL" id="TFB79418.1"/>
    </source>
</evidence>
<keyword evidence="2" id="KW-0540">Nuclease</keyword>
<dbReference type="AlphaFoldDB" id="A0A4V3I9G4"/>
<dbReference type="Pfam" id="PF02720">
    <property type="entry name" value="DUF222"/>
    <property type="match status" value="1"/>
</dbReference>
<organism evidence="2 3">
    <name type="scientific">Terrimesophilobacter mesophilus</name>
    <dbReference type="NCBI Taxonomy" id="433647"/>
    <lineage>
        <taxon>Bacteria</taxon>
        <taxon>Bacillati</taxon>
        <taxon>Actinomycetota</taxon>
        <taxon>Actinomycetes</taxon>
        <taxon>Micrococcales</taxon>
        <taxon>Microbacteriaceae</taxon>
        <taxon>Terrimesophilobacter</taxon>
    </lineage>
</organism>
<keyword evidence="2" id="KW-0378">Hydrolase</keyword>